<evidence type="ECO:0000313" key="3">
    <source>
        <dbReference type="Proteomes" id="UP001317742"/>
    </source>
</evidence>
<sequence>MQIFFTAMLISALMIGTFTARVYAEDQPHNPIEIKGLVVNSEKGLTINDGTQEYLLLGVDDIGIEGRTCIIFGDLIYNTEMPVIDVFEVHLSSDEFLHDDNIGIDYNRQFLTRTVQYHSGHARQLTPCGLACWYCANRTFEQGKNDVPIVGTSFCS</sequence>
<proteinExistence type="predicted"/>
<dbReference type="Proteomes" id="UP001317742">
    <property type="component" value="Chromosome"/>
</dbReference>
<dbReference type="EMBL" id="AP026709">
    <property type="protein sequence ID" value="BDQ37060.1"/>
    <property type="molecule type" value="Genomic_DNA"/>
</dbReference>
<gene>
    <name evidence="2" type="ORF">SYK_14200</name>
</gene>
<dbReference type="RefSeq" id="WP_281762926.1">
    <property type="nucleotide sequence ID" value="NZ_AP026709.1"/>
</dbReference>
<evidence type="ECO:0000256" key="1">
    <source>
        <dbReference type="SAM" id="SignalP"/>
    </source>
</evidence>
<reference evidence="2 3" key="1">
    <citation type="submission" date="2022-08" db="EMBL/GenBank/DDBJ databases">
        <title>Genome Sequence of the sulphate-reducing bacterium, Pseudodesulfovibrio sp. SYK.</title>
        <authorList>
            <person name="Kondo R."/>
            <person name="Kataoka T."/>
        </authorList>
    </citation>
    <scope>NUCLEOTIDE SEQUENCE [LARGE SCALE GENOMIC DNA]</scope>
    <source>
        <strain evidence="2 3">SYK</strain>
    </source>
</reference>
<keyword evidence="1" id="KW-0732">Signal</keyword>
<feature type="signal peptide" evidence="1">
    <location>
        <begin position="1"/>
        <end position="24"/>
    </location>
</feature>
<name>A0ABM8B0G2_9BACT</name>
<organism evidence="2 3">
    <name type="scientific">Pseudodesulfovibrio nedwellii</name>
    <dbReference type="NCBI Taxonomy" id="2973072"/>
    <lineage>
        <taxon>Bacteria</taxon>
        <taxon>Pseudomonadati</taxon>
        <taxon>Thermodesulfobacteriota</taxon>
        <taxon>Desulfovibrionia</taxon>
        <taxon>Desulfovibrionales</taxon>
        <taxon>Desulfovibrionaceae</taxon>
    </lineage>
</organism>
<feature type="chain" id="PRO_5045627905" evidence="1">
    <location>
        <begin position="25"/>
        <end position="156"/>
    </location>
</feature>
<protein>
    <submittedName>
        <fullName evidence="2">Uncharacterized protein</fullName>
    </submittedName>
</protein>
<accession>A0ABM8B0G2</accession>
<keyword evidence="3" id="KW-1185">Reference proteome</keyword>
<evidence type="ECO:0000313" key="2">
    <source>
        <dbReference type="EMBL" id="BDQ37060.1"/>
    </source>
</evidence>